<dbReference type="Gene3D" id="3.10.20.30">
    <property type="match status" value="1"/>
</dbReference>
<evidence type="ECO:0000313" key="12">
    <source>
        <dbReference type="EMBL" id="GEK79985.1"/>
    </source>
</evidence>
<dbReference type="InterPro" id="IPR036010">
    <property type="entry name" value="2Fe-2S_ferredoxin-like_sf"/>
</dbReference>
<feature type="region of interest" description="Disordered" evidence="9">
    <location>
        <begin position="1"/>
        <end position="20"/>
    </location>
</feature>
<dbReference type="InterPro" id="IPR006058">
    <property type="entry name" value="2Fe2S_fd_BS"/>
</dbReference>
<keyword evidence="8" id="KW-0411">Iron-sulfur</keyword>
<evidence type="ECO:0000313" key="13">
    <source>
        <dbReference type="Proteomes" id="UP000321749"/>
    </source>
</evidence>
<dbReference type="EMBL" id="BJUU01000006">
    <property type="protein sequence ID" value="GEK79985.1"/>
    <property type="molecule type" value="Genomic_DNA"/>
</dbReference>
<evidence type="ECO:0000256" key="1">
    <source>
        <dbReference type="ARBA" id="ARBA00001974"/>
    </source>
</evidence>
<protein>
    <submittedName>
        <fullName evidence="12">Phenylacetic acid degradation protein</fullName>
    </submittedName>
</protein>
<evidence type="ECO:0000259" key="10">
    <source>
        <dbReference type="PROSITE" id="PS51085"/>
    </source>
</evidence>
<evidence type="ECO:0000256" key="6">
    <source>
        <dbReference type="ARBA" id="ARBA00023002"/>
    </source>
</evidence>
<dbReference type="GO" id="GO:0010124">
    <property type="term" value="P:phenylacetate catabolic process"/>
    <property type="evidence" value="ECO:0007669"/>
    <property type="project" value="InterPro"/>
</dbReference>
<feature type="domain" description="FAD-binding FR-type" evidence="11">
    <location>
        <begin position="23"/>
        <end position="127"/>
    </location>
</feature>
<dbReference type="NCBIfam" id="TIGR02160">
    <property type="entry name" value="PA_CoA_Oxy5"/>
    <property type="match status" value="1"/>
</dbReference>
<evidence type="ECO:0000256" key="7">
    <source>
        <dbReference type="ARBA" id="ARBA00023004"/>
    </source>
</evidence>
<name>A0AA87RBE6_9MICO</name>
<keyword evidence="4" id="KW-0479">Metal-binding</keyword>
<dbReference type="PROSITE" id="PS51384">
    <property type="entry name" value="FAD_FR"/>
    <property type="match status" value="1"/>
</dbReference>
<keyword evidence="7" id="KW-0408">Iron</keyword>
<evidence type="ECO:0000256" key="4">
    <source>
        <dbReference type="ARBA" id="ARBA00022723"/>
    </source>
</evidence>
<dbReference type="InterPro" id="IPR001041">
    <property type="entry name" value="2Fe-2S_ferredoxin-type"/>
</dbReference>
<evidence type="ECO:0000256" key="5">
    <source>
        <dbReference type="ARBA" id="ARBA00022827"/>
    </source>
</evidence>
<evidence type="ECO:0000256" key="9">
    <source>
        <dbReference type="SAM" id="MobiDB-lite"/>
    </source>
</evidence>
<reference evidence="12 13" key="1">
    <citation type="submission" date="2019-07" db="EMBL/GenBank/DDBJ databases">
        <title>Whole genome shotgun sequence of Agrococcus baldri NBRC 103055.</title>
        <authorList>
            <person name="Hosoyama A."/>
            <person name="Uohara A."/>
            <person name="Ohji S."/>
            <person name="Ichikawa N."/>
        </authorList>
    </citation>
    <scope>NUCLEOTIDE SEQUENCE [LARGE SCALE GENOMIC DNA]</scope>
    <source>
        <strain evidence="12 13">NBRC 103055</strain>
    </source>
</reference>
<dbReference type="CDD" id="cd00207">
    <property type="entry name" value="fer2"/>
    <property type="match status" value="1"/>
</dbReference>
<comment type="cofactor">
    <cofactor evidence="1">
        <name>FAD</name>
        <dbReference type="ChEBI" id="CHEBI:57692"/>
    </cofactor>
</comment>
<dbReference type="PROSITE" id="PS51085">
    <property type="entry name" value="2FE2S_FER_2"/>
    <property type="match status" value="1"/>
</dbReference>
<dbReference type="GO" id="GO:0046872">
    <property type="term" value="F:metal ion binding"/>
    <property type="evidence" value="ECO:0007669"/>
    <property type="project" value="UniProtKB-KW"/>
</dbReference>
<dbReference type="CDD" id="cd06214">
    <property type="entry name" value="PA_degradation_oxidoreductase_like"/>
    <property type="match status" value="1"/>
</dbReference>
<accession>A0AA87RBE6</accession>
<organism evidence="12 13">
    <name type="scientific">Agrococcus baldri</name>
    <dbReference type="NCBI Taxonomy" id="153730"/>
    <lineage>
        <taxon>Bacteria</taxon>
        <taxon>Bacillati</taxon>
        <taxon>Actinomycetota</taxon>
        <taxon>Actinomycetes</taxon>
        <taxon>Micrococcales</taxon>
        <taxon>Microbacteriaceae</taxon>
        <taxon>Agrococcus</taxon>
    </lineage>
</organism>
<keyword evidence="13" id="KW-1185">Reference proteome</keyword>
<keyword evidence="5" id="KW-0274">FAD</keyword>
<dbReference type="SUPFAM" id="SSF54292">
    <property type="entry name" value="2Fe-2S ferredoxin-like"/>
    <property type="match status" value="1"/>
</dbReference>
<evidence type="ECO:0000259" key="11">
    <source>
        <dbReference type="PROSITE" id="PS51384"/>
    </source>
</evidence>
<proteinExistence type="predicted"/>
<dbReference type="InterPro" id="IPR050415">
    <property type="entry name" value="MRET"/>
</dbReference>
<gene>
    <name evidence="12" type="ORF">ABA31_13360</name>
</gene>
<dbReference type="Proteomes" id="UP000321749">
    <property type="component" value="Unassembled WGS sequence"/>
</dbReference>
<dbReference type="Gene3D" id="3.40.50.80">
    <property type="entry name" value="Nucleotide-binding domain of ferredoxin-NADP reductase (FNR) module"/>
    <property type="match status" value="1"/>
</dbReference>
<feature type="domain" description="2Fe-2S ferredoxin-type" evidence="10">
    <location>
        <begin position="290"/>
        <end position="381"/>
    </location>
</feature>
<dbReference type="PANTHER" id="PTHR47354:SF8">
    <property type="entry name" value="1,2-PHENYLACETYL-COA EPOXIDASE, SUBUNIT E"/>
    <property type="match status" value="1"/>
</dbReference>
<dbReference type="Pfam" id="PF00111">
    <property type="entry name" value="Fer2"/>
    <property type="match status" value="1"/>
</dbReference>
<dbReference type="InterPro" id="IPR008333">
    <property type="entry name" value="Cbr1-like_FAD-bd_dom"/>
</dbReference>
<dbReference type="InterPro" id="IPR017938">
    <property type="entry name" value="Riboflavin_synthase-like_b-brl"/>
</dbReference>
<sequence>MAAINLGATGGAPGATASARRRGQFHSLEVAEVRPLTAESVEVTFAVPDELQDAFGYVAGQHLALRTTIDGHEMRRSYSICRPPSPGAISVAIKRDLGGRFSSWANAELRPGDRIDVMSPQGTFTSALERVDGVHVVGVAAGSGITPMMALAHEVLSRSATSTFSLLFSNRSTLDVMFIEELADLKDRYPARLALHHVLSREQRAAPLMSGRIDQDRLERILAELIRPESVDEWFLCGPFELVQLCRDVLAEQGVDPAHVRYELFTTGRPVDAGGDRGRPVQVAAGEDVWTLDFTLDGQSSQVESPVAARESILNAALRVRADVPFACAGGVCGTCRAKVVSGSVSMTENYALEPDELERGYVLTCQSHPKTEKVVVDYDV</sequence>
<dbReference type="SUPFAM" id="SSF52343">
    <property type="entry name" value="Ferredoxin reductase-like, C-terminal NADP-linked domain"/>
    <property type="match status" value="1"/>
</dbReference>
<evidence type="ECO:0000256" key="8">
    <source>
        <dbReference type="ARBA" id="ARBA00023014"/>
    </source>
</evidence>
<dbReference type="GO" id="GO:0050660">
    <property type="term" value="F:flavin adenine dinucleotide binding"/>
    <property type="evidence" value="ECO:0007669"/>
    <property type="project" value="TreeGrafter"/>
</dbReference>
<dbReference type="AlphaFoldDB" id="A0AA87RBE6"/>
<dbReference type="PRINTS" id="PR00406">
    <property type="entry name" value="CYTB5RDTASE"/>
</dbReference>
<dbReference type="RefSeq" id="WP_146793859.1">
    <property type="nucleotide sequence ID" value="NZ_BJUU01000006.1"/>
</dbReference>
<keyword evidence="2" id="KW-0285">Flavoprotein</keyword>
<dbReference type="InterPro" id="IPR017927">
    <property type="entry name" value="FAD-bd_FR_type"/>
</dbReference>
<evidence type="ECO:0000256" key="3">
    <source>
        <dbReference type="ARBA" id="ARBA00022714"/>
    </source>
</evidence>
<keyword evidence="3" id="KW-0001">2Fe-2S</keyword>
<dbReference type="SUPFAM" id="SSF63380">
    <property type="entry name" value="Riboflavin synthase domain-like"/>
    <property type="match status" value="1"/>
</dbReference>
<dbReference type="PANTHER" id="PTHR47354">
    <property type="entry name" value="NADH OXIDOREDUCTASE HCR"/>
    <property type="match status" value="1"/>
</dbReference>
<dbReference type="Gene3D" id="2.40.30.10">
    <property type="entry name" value="Translation factors"/>
    <property type="match status" value="1"/>
</dbReference>
<dbReference type="GO" id="GO:0051537">
    <property type="term" value="F:2 iron, 2 sulfur cluster binding"/>
    <property type="evidence" value="ECO:0007669"/>
    <property type="project" value="UniProtKB-KW"/>
</dbReference>
<evidence type="ECO:0000256" key="2">
    <source>
        <dbReference type="ARBA" id="ARBA00022630"/>
    </source>
</evidence>
<comment type="caution">
    <text evidence="12">The sequence shown here is derived from an EMBL/GenBank/DDBJ whole genome shotgun (WGS) entry which is preliminary data.</text>
</comment>
<dbReference type="InterPro" id="IPR039261">
    <property type="entry name" value="FNR_nucleotide-bd"/>
</dbReference>
<dbReference type="Pfam" id="PF00175">
    <property type="entry name" value="NAD_binding_1"/>
    <property type="match status" value="1"/>
</dbReference>
<dbReference type="InterPro" id="IPR012675">
    <property type="entry name" value="Beta-grasp_dom_sf"/>
</dbReference>
<dbReference type="Pfam" id="PF00970">
    <property type="entry name" value="FAD_binding_6"/>
    <property type="match status" value="1"/>
</dbReference>
<dbReference type="InterPro" id="IPR001433">
    <property type="entry name" value="OxRdtase_FAD/NAD-bd"/>
</dbReference>
<dbReference type="InterPro" id="IPR011884">
    <property type="entry name" value="PaaE"/>
</dbReference>
<dbReference type="PROSITE" id="PS00197">
    <property type="entry name" value="2FE2S_FER_1"/>
    <property type="match status" value="1"/>
</dbReference>
<dbReference type="GO" id="GO:0016491">
    <property type="term" value="F:oxidoreductase activity"/>
    <property type="evidence" value="ECO:0007669"/>
    <property type="project" value="UniProtKB-KW"/>
</dbReference>
<keyword evidence="6" id="KW-0560">Oxidoreductase</keyword>